<evidence type="ECO:0000256" key="5">
    <source>
        <dbReference type="ARBA" id="ARBA00023268"/>
    </source>
</evidence>
<dbReference type="OrthoDB" id="329835at2759"/>
<dbReference type="SUPFAM" id="SSF47336">
    <property type="entry name" value="ACP-like"/>
    <property type="match status" value="1"/>
</dbReference>
<dbReference type="InterPro" id="IPR056501">
    <property type="entry name" value="NAD-bd_HRPKS_sdrA"/>
</dbReference>
<dbReference type="InterPro" id="IPR009081">
    <property type="entry name" value="PP-bd_ACP"/>
</dbReference>
<evidence type="ECO:0000256" key="3">
    <source>
        <dbReference type="ARBA" id="ARBA00022679"/>
    </source>
</evidence>
<dbReference type="SUPFAM" id="SSF50129">
    <property type="entry name" value="GroES-like"/>
    <property type="match status" value="1"/>
</dbReference>
<dbReference type="SMART" id="SM00826">
    <property type="entry name" value="PKS_DH"/>
    <property type="match status" value="1"/>
</dbReference>
<dbReference type="GO" id="GO:0006633">
    <property type="term" value="P:fatty acid biosynthetic process"/>
    <property type="evidence" value="ECO:0007669"/>
    <property type="project" value="TreeGrafter"/>
</dbReference>
<dbReference type="STRING" id="413071.G9MUJ3"/>
<dbReference type="InterPro" id="IPR013154">
    <property type="entry name" value="ADH-like_N"/>
</dbReference>
<dbReference type="InterPro" id="IPR020843">
    <property type="entry name" value="ER"/>
</dbReference>
<dbReference type="GO" id="GO:0031177">
    <property type="term" value="F:phosphopantetheine binding"/>
    <property type="evidence" value="ECO:0007669"/>
    <property type="project" value="InterPro"/>
</dbReference>
<dbReference type="FunFam" id="3.40.50.720:FF:000209">
    <property type="entry name" value="Polyketide synthase Pks12"/>
    <property type="match status" value="1"/>
</dbReference>
<dbReference type="Pfam" id="PF00698">
    <property type="entry name" value="Acyl_transf_1"/>
    <property type="match status" value="1"/>
</dbReference>
<feature type="active site" description="Proton donor; for dehydratase activity" evidence="6">
    <location>
        <position position="1182"/>
    </location>
</feature>
<dbReference type="OMA" id="ETGYLEC"/>
<dbReference type="Gene3D" id="3.40.366.10">
    <property type="entry name" value="Malonyl-Coenzyme A Acyl Carrier Protein, domain 2"/>
    <property type="match status" value="1"/>
</dbReference>
<dbReference type="Pfam" id="PF00550">
    <property type="entry name" value="PP-binding"/>
    <property type="match status" value="1"/>
</dbReference>
<evidence type="ECO:0000259" key="8">
    <source>
        <dbReference type="PROSITE" id="PS52004"/>
    </source>
</evidence>
<dbReference type="GO" id="GO:1901336">
    <property type="term" value="P:lactone biosynthetic process"/>
    <property type="evidence" value="ECO:0007669"/>
    <property type="project" value="UniProtKB-ARBA"/>
</dbReference>
<dbReference type="InterPro" id="IPR049552">
    <property type="entry name" value="PKS_DH_N"/>
</dbReference>
<dbReference type="InterPro" id="IPR036736">
    <property type="entry name" value="ACP-like_sf"/>
</dbReference>
<dbReference type="Pfam" id="PF14765">
    <property type="entry name" value="PS-DH"/>
    <property type="match status" value="1"/>
</dbReference>
<keyword evidence="1" id="KW-0596">Phosphopantetheine</keyword>
<dbReference type="InterPro" id="IPR016039">
    <property type="entry name" value="Thiolase-like"/>
</dbReference>
<accession>G9MUJ3</accession>
<dbReference type="eggNOG" id="KOG1202">
    <property type="taxonomic scope" value="Eukaryota"/>
</dbReference>
<dbReference type="SMART" id="SM00823">
    <property type="entry name" value="PKS_PP"/>
    <property type="match status" value="1"/>
</dbReference>
<keyword evidence="5" id="KW-0511">Multifunctional enzyme</keyword>
<dbReference type="GO" id="GO:0008270">
    <property type="term" value="F:zinc ion binding"/>
    <property type="evidence" value="ECO:0007669"/>
    <property type="project" value="InterPro"/>
</dbReference>
<evidence type="ECO:0000259" key="9">
    <source>
        <dbReference type="PROSITE" id="PS52019"/>
    </source>
</evidence>
<dbReference type="HOGENOM" id="CLU_000022_31_1_1"/>
<protein>
    <submittedName>
        <fullName evidence="10">Polyketide synthase</fullName>
    </submittedName>
</protein>
<dbReference type="PANTHER" id="PTHR43775:SF18">
    <property type="entry name" value="ENZYME, PUTATIVE (JCVI)-RELATED"/>
    <property type="match status" value="1"/>
</dbReference>
<dbReference type="SMART" id="SM00829">
    <property type="entry name" value="PKS_ER"/>
    <property type="match status" value="1"/>
</dbReference>
<dbReference type="InterPro" id="IPR049551">
    <property type="entry name" value="PKS_DH_C"/>
</dbReference>
<dbReference type="RefSeq" id="XP_013956065.1">
    <property type="nucleotide sequence ID" value="XM_014100590.1"/>
</dbReference>
<dbReference type="PROSITE" id="PS52004">
    <property type="entry name" value="KS3_2"/>
    <property type="match status" value="1"/>
</dbReference>
<dbReference type="PROSITE" id="PS50075">
    <property type="entry name" value="CARRIER"/>
    <property type="match status" value="1"/>
</dbReference>
<feature type="active site" description="Proton acceptor; for dehydratase activity" evidence="6">
    <location>
        <position position="998"/>
    </location>
</feature>
<dbReference type="InterPro" id="IPR020807">
    <property type="entry name" value="PKS_DH"/>
</dbReference>
<dbReference type="GO" id="GO:0004312">
    <property type="term" value="F:fatty acid synthase activity"/>
    <property type="evidence" value="ECO:0007669"/>
    <property type="project" value="TreeGrafter"/>
</dbReference>
<dbReference type="InterPro" id="IPR014043">
    <property type="entry name" value="Acyl_transferase_dom"/>
</dbReference>
<evidence type="ECO:0000256" key="6">
    <source>
        <dbReference type="PROSITE-ProRule" id="PRU01363"/>
    </source>
</evidence>
<dbReference type="Pfam" id="PF08659">
    <property type="entry name" value="KR"/>
    <property type="match status" value="1"/>
</dbReference>
<dbReference type="GO" id="GO:0044550">
    <property type="term" value="P:secondary metabolite biosynthetic process"/>
    <property type="evidence" value="ECO:0007669"/>
    <property type="project" value="UniProtKB-ARBA"/>
</dbReference>
<dbReference type="GO" id="GO:0016491">
    <property type="term" value="F:oxidoreductase activity"/>
    <property type="evidence" value="ECO:0007669"/>
    <property type="project" value="UniProtKB-KW"/>
</dbReference>
<proteinExistence type="predicted"/>
<dbReference type="PROSITE" id="PS01162">
    <property type="entry name" value="QOR_ZETA_CRYSTAL"/>
    <property type="match status" value="1"/>
</dbReference>
<name>G9MUJ3_HYPVG</name>
<dbReference type="Pfam" id="PF13602">
    <property type="entry name" value="ADH_zinc_N_2"/>
    <property type="match status" value="1"/>
</dbReference>
<dbReference type="InterPro" id="IPR020806">
    <property type="entry name" value="PKS_PP-bd"/>
</dbReference>
<dbReference type="InterPro" id="IPR042104">
    <property type="entry name" value="PKS_dehydratase_sf"/>
</dbReference>
<evidence type="ECO:0000256" key="4">
    <source>
        <dbReference type="ARBA" id="ARBA00023002"/>
    </source>
</evidence>
<dbReference type="SUPFAM" id="SSF53901">
    <property type="entry name" value="Thiolase-like"/>
    <property type="match status" value="1"/>
</dbReference>
<dbReference type="InterPro" id="IPR011032">
    <property type="entry name" value="GroES-like_sf"/>
</dbReference>
<dbReference type="SMART" id="SM00827">
    <property type="entry name" value="PKS_AT"/>
    <property type="match status" value="1"/>
</dbReference>
<dbReference type="SUPFAM" id="SSF55048">
    <property type="entry name" value="Probable ACP-binding domain of malonyl-CoA ACP transacylase"/>
    <property type="match status" value="1"/>
</dbReference>
<evidence type="ECO:0000313" key="11">
    <source>
        <dbReference type="Proteomes" id="UP000007115"/>
    </source>
</evidence>
<dbReference type="Pfam" id="PF23114">
    <property type="entry name" value="NAD-bd_HRPKS_sdrA"/>
    <property type="match status" value="1"/>
</dbReference>
<keyword evidence="3" id="KW-0808">Transferase</keyword>
<dbReference type="Gene3D" id="3.40.47.10">
    <property type="match status" value="1"/>
</dbReference>
<dbReference type="InterPro" id="IPR016035">
    <property type="entry name" value="Acyl_Trfase/lysoPLipase"/>
</dbReference>
<dbReference type="Proteomes" id="UP000007115">
    <property type="component" value="Unassembled WGS sequence"/>
</dbReference>
<dbReference type="Gene3D" id="3.90.180.10">
    <property type="entry name" value="Medium-chain alcohol dehydrogenases, catalytic domain"/>
    <property type="match status" value="1"/>
</dbReference>
<dbReference type="InterPro" id="IPR001227">
    <property type="entry name" value="Ac_transferase_dom_sf"/>
</dbReference>
<gene>
    <name evidence="10" type="ORF">TRIVIDRAFT_151590</name>
</gene>
<dbReference type="InterPro" id="IPR057326">
    <property type="entry name" value="KR_dom"/>
</dbReference>
<dbReference type="PROSITE" id="PS52019">
    <property type="entry name" value="PKS_MFAS_DH"/>
    <property type="match status" value="1"/>
</dbReference>
<comment type="caution">
    <text evidence="10">The sequence shown here is derived from an EMBL/GenBank/DDBJ whole genome shotgun (WGS) entry which is preliminary data.</text>
</comment>
<evidence type="ECO:0000256" key="1">
    <source>
        <dbReference type="ARBA" id="ARBA00022450"/>
    </source>
</evidence>
<dbReference type="CDD" id="cd00833">
    <property type="entry name" value="PKS"/>
    <property type="match status" value="1"/>
</dbReference>
<feature type="region of interest" description="C-terminal hotdog fold" evidence="6">
    <location>
        <begin position="1118"/>
        <end position="1274"/>
    </location>
</feature>
<dbReference type="InterPro" id="IPR050091">
    <property type="entry name" value="PKS_NRPS_Biosynth_Enz"/>
</dbReference>
<dbReference type="InterPro" id="IPR036291">
    <property type="entry name" value="NAD(P)-bd_dom_sf"/>
</dbReference>
<reference evidence="10 11" key="1">
    <citation type="journal article" date="2011" name="Genome Biol.">
        <title>Comparative genome sequence analysis underscores mycoparasitism as the ancestral life style of Trichoderma.</title>
        <authorList>
            <person name="Kubicek C.P."/>
            <person name="Herrera-Estrella A."/>
            <person name="Seidl-Seiboth V."/>
            <person name="Martinez D.A."/>
            <person name="Druzhinina I.S."/>
            <person name="Thon M."/>
            <person name="Zeilinger S."/>
            <person name="Casas-Flores S."/>
            <person name="Horwitz B.A."/>
            <person name="Mukherjee P.K."/>
            <person name="Mukherjee M."/>
            <person name="Kredics L."/>
            <person name="Alcaraz L.D."/>
            <person name="Aerts A."/>
            <person name="Antal Z."/>
            <person name="Atanasova L."/>
            <person name="Cervantes-Badillo M.G."/>
            <person name="Challacombe J."/>
            <person name="Chertkov O."/>
            <person name="McCluskey K."/>
            <person name="Coulpier F."/>
            <person name="Deshpande N."/>
            <person name="von Doehren H."/>
            <person name="Ebbole D.J."/>
            <person name="Esquivel-Naranjo E.U."/>
            <person name="Fekete E."/>
            <person name="Flipphi M."/>
            <person name="Glaser F."/>
            <person name="Gomez-Rodriguez E.Y."/>
            <person name="Gruber S."/>
            <person name="Han C."/>
            <person name="Henrissat B."/>
            <person name="Hermosa R."/>
            <person name="Hernandez-Onate M."/>
            <person name="Karaffa L."/>
            <person name="Kosti I."/>
            <person name="Le Crom S."/>
            <person name="Lindquist E."/>
            <person name="Lucas S."/>
            <person name="Luebeck M."/>
            <person name="Luebeck P.S."/>
            <person name="Margeot A."/>
            <person name="Metz B."/>
            <person name="Misra M."/>
            <person name="Nevalainen H."/>
            <person name="Omann M."/>
            <person name="Packer N."/>
            <person name="Perrone G."/>
            <person name="Uresti-Rivera E.E."/>
            <person name="Salamov A."/>
            <person name="Schmoll M."/>
            <person name="Seiboth B."/>
            <person name="Shapiro H."/>
            <person name="Sukno S."/>
            <person name="Tamayo-Ramos J.A."/>
            <person name="Tisch D."/>
            <person name="Wiest A."/>
            <person name="Wilkinson H.H."/>
            <person name="Zhang M."/>
            <person name="Coutinho P.M."/>
            <person name="Kenerley C.M."/>
            <person name="Monte E."/>
            <person name="Baker S.E."/>
            <person name="Grigoriev I.V."/>
        </authorList>
    </citation>
    <scope>NUCLEOTIDE SEQUENCE [LARGE SCALE GENOMIC DNA]</scope>
    <source>
        <strain evidence="11">Gv29-8 / FGSC 10586</strain>
    </source>
</reference>
<keyword evidence="11" id="KW-1185">Reference proteome</keyword>
<dbReference type="InParanoid" id="G9MUJ3"/>
<dbReference type="InterPro" id="IPR014031">
    <property type="entry name" value="Ketoacyl_synth_C"/>
</dbReference>
<dbReference type="EMBL" id="ABDF02000058">
    <property type="protein sequence ID" value="EHK21872.1"/>
    <property type="molecule type" value="Genomic_DNA"/>
</dbReference>
<evidence type="ECO:0000313" key="10">
    <source>
        <dbReference type="EMBL" id="EHK21872.1"/>
    </source>
</evidence>
<feature type="domain" description="Carrier" evidence="7">
    <location>
        <begin position="2331"/>
        <end position="2406"/>
    </location>
</feature>
<feature type="domain" description="Ketosynthase family 3 (KS3)" evidence="8">
    <location>
        <begin position="19"/>
        <end position="446"/>
    </location>
</feature>
<dbReference type="Pfam" id="PF21089">
    <property type="entry name" value="PKS_DH_N"/>
    <property type="match status" value="1"/>
</dbReference>
<dbReference type="SUPFAM" id="SSF51735">
    <property type="entry name" value="NAD(P)-binding Rossmann-fold domains"/>
    <property type="match status" value="2"/>
</dbReference>
<dbReference type="Pfam" id="PF16197">
    <property type="entry name" value="KAsynt_C_assoc"/>
    <property type="match status" value="1"/>
</dbReference>
<dbReference type="CDD" id="cd05195">
    <property type="entry name" value="enoyl_red"/>
    <property type="match status" value="1"/>
</dbReference>
<feature type="region of interest" description="N-terminal hotdog fold" evidence="6">
    <location>
        <begin position="966"/>
        <end position="1106"/>
    </location>
</feature>
<dbReference type="InterPro" id="IPR049900">
    <property type="entry name" value="PKS_mFAS_DH"/>
</dbReference>
<evidence type="ECO:0000256" key="2">
    <source>
        <dbReference type="ARBA" id="ARBA00022553"/>
    </source>
</evidence>
<keyword evidence="4" id="KW-0560">Oxidoreductase</keyword>
<dbReference type="SMART" id="SM00825">
    <property type="entry name" value="PKS_KS"/>
    <property type="match status" value="1"/>
</dbReference>
<sequence length="2409" mass="263406">MDVNKPAPSLSQENERFLQKPLAIVGLACRLPGHSTTPKKLWDFLERGGVANNDVPKTRFNLKGHYNGSTKPKTMRSPGGMFIEDIDPRDFDASFFGVSGSDATAMDPQQRQLLEVVYECIENAGVPIENLSGAKIGCYVGSYAVDYADMQARNPEDRVPDTVIGIGRAMLSNRISHAFNFKGPSMTIDTACSGSLVGLDVAARYLHTGEADGVICAGANIYLNPEHSIDVGAMKAAGTLTGQCHTFDVKADGYVKAEAINAIYVKRLEDAVRDGDPIRAVLRGIASNSDGRTPGIASPSDEAQAEAIRCAYANAGITNFNDTTYLEFHGTGTQAGDPQEVKGVASVFSASRLPEKPLIIGSIKSNLGHSEPAAGISGVLKAVLAIEHGVIPGNPTFITPNPKIDFEGCRVRAIRHKIPWPPAPFKRASVNSFGYGGSNVHVILEEPKVLLPGWADRHCSSYAEGASLFDDDEEEEGLSSPLNHGQRPLLYTFSGNNETSLKANVKALKNHLTNPSVKVSLSDLAYTLNLRRSRHFNRGFIVSPKAPMDEHALTTGKQMASDVKIGFIFTGQGAQWPQMGKAIVEAFHPHASEVIAELDQALQSSVVPPKWSLLEELTAPREASHLRLPEFSQPLVTALQIVLVEVLARWGVKPQSVVGHSSGEIAAAYAAGLLSKQDAIRAAYHRGHAAAVDSTSSPGQAAKKLGMMAIGIGATELGPYLDELEGRVQIACYNSPTSLTLSGTLDGLEEVRVKLMEDGKFARLLQVDLAYHSTFMKATSSEYMKLLNQDFAQEGPLKVPSDASGEKHAVQMFSSVTGKRMARAADAEYWRDNMTNPVLFNQALGQMITAKEGAANFLIEIGPSGALKGPVSQVLKGDGGLEIPPGIQYCSAMARGEQAIQAIFEVAGRLYMAGGSIDLAQVNHRDGAAKPKFVVDLPNYAWDHSTKYWYESESSKDWRNRLFLHHDLLGSKVIGSPWHHPTFVKSLNAKDLNWLMDHKMGSDLVFPATGYLAMAMEAIYQKMEALQLLESGSPGIKQPQYRFRNVEFNKAMVLNENGQATKIQLTLTDAHTAIGGWHQFKVFSVAENYALTEHVRGLIRTEEGEEVRGVEEELQPLVLPVNGRVWRKSMIDIGYNFGPSFSKILQVESIPGERVNRSLLSLEPPTSEFTQSTYAMHPTAIDACFQACAPSLWAGHRNAAAGVLIPAVIDNLTITPTLATRGLARTTSRYVGHGRRDDIKNFVSDAAVYDSETGISVLKLDGLHYHRIETGKTVYDSHTFTALSWKPDPTLITQASLETLVEEAKQQCRSQEDRGDASVSVAHGLVAMAAHKKPVQRVLELNTVLGEHESIWANAMATNEHLEKPCRHFYYLLQDPQSLVEAGQKYASDKTELALMENLDHLLQVEKEATQFDLVIVRMPSDAKKVGELCKKIREVASQAAQVLFLLQRAPPTRPEQNGVALNGEAEQFDAGVYLKQLSDLGEFSTAGHIMFEEATDLQVAVYRLSSKPGPSAVKVLDALRDNGWILSHYGENDSQSVDRVLVLDELDTSLMTADAMTVDRWNSCKDLLASGKRVLWVTSGSQMEVSEPDRSMIHGLARTARAEDPSLSLTTLDVTGEDHNITARAIQSLLQHIGCCCQPPNATSHVDSEFVERRGLLHISRVLPDDQVNKVSDDARPGAAQPISQSFNNTESTIQLHCERVGTITSLMWTEVATSERPLDDHMVEVDMYAAGVNFKDVAITMGIVPEDEHLLGFEGSGRIRRVGKAVSNFQAGQRVAFFQKGCFTNRFHVSSYRVWSIPDSMSYEGAATLSLCYLTALYSIYDLANTQPGHKVLVHSASGGLGLAAIQILKYIGCEIFVTVGNQRKRELLMNEWGIPADHIFHSRDISFAADLMKATNGYGADVILNSLTGDLLDESWRCIAAGGTLVELGKRDFLDRKALSMEPFGRNASYRCVDMGHDQISDQLLKRLLRQMLTLLDGGHIKPITPMTVFPYQEINAALQHLRSATHLGKLVISSGGEGKPFDVTVRPRKREIRLRKDVSYLLVGGLKGLCGSLAVHMATLGARHLSILARSGYQDDVSQRVLRQLKALGCTVDLLRGDVSCKEDVKREFKKISVPVGGVIQGAMVLRDRIFTSMTVEDYTQTVSCKIQGTWNLHNVLLEEGQTADFFTMLSSVSGIVGNKGQANYAAANTFLDAFAAYRRGRGLKANSVNLGAIQDVGYLSHNQDILSHFDDDHIWTPINEPLMLKLVEYSIRQQIDPMSTASESHLITSIAVPQRETSFLMRDGRFGTLCFGDQSDGGSANEKHQGFQEVQNLLLLVKNKASYNAVHQAATEAVVQLFTMTMNLSEMAEPTRPLASYGLDSLAAVEFRNRLRMEFKVEATILEITTSASLSTLSEKIASRMIGV</sequence>
<dbReference type="InterPro" id="IPR014030">
    <property type="entry name" value="Ketoacyl_synth_N"/>
</dbReference>
<dbReference type="GeneID" id="25788145"/>
<dbReference type="Gene3D" id="3.10.129.110">
    <property type="entry name" value="Polyketide synthase dehydratase"/>
    <property type="match status" value="1"/>
</dbReference>
<dbReference type="VEuPathDB" id="FungiDB:TRIVIDRAFT_151590"/>
<keyword evidence="2" id="KW-0597">Phosphoprotein</keyword>
<dbReference type="Pfam" id="PF08240">
    <property type="entry name" value="ADH_N"/>
    <property type="match status" value="1"/>
</dbReference>
<dbReference type="InterPro" id="IPR020841">
    <property type="entry name" value="PKS_Beta-ketoAc_synthase_dom"/>
</dbReference>
<dbReference type="InterPro" id="IPR002364">
    <property type="entry name" value="Quin_OxRdtase/zeta-crystal_CS"/>
</dbReference>
<dbReference type="InterPro" id="IPR016036">
    <property type="entry name" value="Malonyl_transacylase_ACP-bd"/>
</dbReference>
<dbReference type="InterPro" id="IPR032821">
    <property type="entry name" value="PKS_assoc"/>
</dbReference>
<organism evidence="10 11">
    <name type="scientific">Hypocrea virens (strain Gv29-8 / FGSC 10586)</name>
    <name type="common">Gliocladium virens</name>
    <name type="synonym">Trichoderma virens</name>
    <dbReference type="NCBI Taxonomy" id="413071"/>
    <lineage>
        <taxon>Eukaryota</taxon>
        <taxon>Fungi</taxon>
        <taxon>Dikarya</taxon>
        <taxon>Ascomycota</taxon>
        <taxon>Pezizomycotina</taxon>
        <taxon>Sordariomycetes</taxon>
        <taxon>Hypocreomycetidae</taxon>
        <taxon>Hypocreales</taxon>
        <taxon>Hypocreaceae</taxon>
        <taxon>Trichoderma</taxon>
    </lineage>
</organism>
<dbReference type="SUPFAM" id="SSF52151">
    <property type="entry name" value="FabD/lysophospholipase-like"/>
    <property type="match status" value="1"/>
</dbReference>
<dbReference type="Pfam" id="PF02801">
    <property type="entry name" value="Ketoacyl-synt_C"/>
    <property type="match status" value="1"/>
</dbReference>
<dbReference type="Pfam" id="PF00109">
    <property type="entry name" value="ketoacyl-synt"/>
    <property type="match status" value="1"/>
</dbReference>
<dbReference type="PANTHER" id="PTHR43775">
    <property type="entry name" value="FATTY ACID SYNTHASE"/>
    <property type="match status" value="1"/>
</dbReference>
<dbReference type="Gene3D" id="3.40.50.720">
    <property type="entry name" value="NAD(P)-binding Rossmann-like Domain"/>
    <property type="match status" value="2"/>
</dbReference>
<dbReference type="SMART" id="SM00822">
    <property type="entry name" value="PKS_KR"/>
    <property type="match status" value="1"/>
</dbReference>
<dbReference type="Gene3D" id="1.10.1200.10">
    <property type="entry name" value="ACP-like"/>
    <property type="match status" value="1"/>
</dbReference>
<dbReference type="InterPro" id="IPR013968">
    <property type="entry name" value="PKS_KR"/>
</dbReference>
<evidence type="ECO:0000259" key="7">
    <source>
        <dbReference type="PROSITE" id="PS50075"/>
    </source>
</evidence>
<feature type="domain" description="PKS/mFAS DH" evidence="9">
    <location>
        <begin position="966"/>
        <end position="1274"/>
    </location>
</feature>